<sequence>MFSDKSGTLMLPYHDNVRSIIKTHKYRWVAAPWCPYEKVAVSSWRVAALWSPVELKLEDLMGDVVL</sequence>
<name>A0A177ARS6_9BILA</name>
<comment type="caution">
    <text evidence="1">The sequence shown here is derived from an EMBL/GenBank/DDBJ whole genome shotgun (WGS) entry which is preliminary data.</text>
</comment>
<evidence type="ECO:0000313" key="2">
    <source>
        <dbReference type="Proteomes" id="UP000078046"/>
    </source>
</evidence>
<keyword evidence="2" id="KW-1185">Reference proteome</keyword>
<dbReference type="Proteomes" id="UP000078046">
    <property type="component" value="Unassembled WGS sequence"/>
</dbReference>
<organism evidence="1 2">
    <name type="scientific">Intoshia linei</name>
    <dbReference type="NCBI Taxonomy" id="1819745"/>
    <lineage>
        <taxon>Eukaryota</taxon>
        <taxon>Metazoa</taxon>
        <taxon>Spiralia</taxon>
        <taxon>Lophotrochozoa</taxon>
        <taxon>Mesozoa</taxon>
        <taxon>Orthonectida</taxon>
        <taxon>Rhopaluridae</taxon>
        <taxon>Intoshia</taxon>
    </lineage>
</organism>
<dbReference type="EMBL" id="LWCA01002317">
    <property type="protein sequence ID" value="OAF63944.1"/>
    <property type="molecule type" value="Genomic_DNA"/>
</dbReference>
<gene>
    <name evidence="1" type="ORF">A3Q56_08355</name>
</gene>
<reference evidence="1 2" key="1">
    <citation type="submission" date="2016-04" db="EMBL/GenBank/DDBJ databases">
        <title>The genome of Intoshia linei affirms orthonectids as highly simplified spiralians.</title>
        <authorList>
            <person name="Mikhailov K.V."/>
            <person name="Slusarev G.S."/>
            <person name="Nikitin M.A."/>
            <person name="Logacheva M.D."/>
            <person name="Penin A."/>
            <person name="Aleoshin V."/>
            <person name="Panchin Y.V."/>
        </authorList>
    </citation>
    <scope>NUCLEOTIDE SEQUENCE [LARGE SCALE GENOMIC DNA]</scope>
    <source>
        <strain evidence="1">Intl2013</strain>
        <tissue evidence="1">Whole animal</tissue>
    </source>
</reference>
<evidence type="ECO:0000313" key="1">
    <source>
        <dbReference type="EMBL" id="OAF63944.1"/>
    </source>
</evidence>
<accession>A0A177ARS6</accession>
<protein>
    <submittedName>
        <fullName evidence="1">Uncharacterized protein</fullName>
    </submittedName>
</protein>
<proteinExistence type="predicted"/>
<dbReference type="AlphaFoldDB" id="A0A177ARS6"/>